<dbReference type="SMART" id="SM00166">
    <property type="entry name" value="UBX"/>
    <property type="match status" value="1"/>
</dbReference>
<dbReference type="PANTHER" id="PTHR46424">
    <property type="entry name" value="UBX DOMAIN-CONTAINING PROTEIN 4"/>
    <property type="match status" value="1"/>
</dbReference>
<comment type="subcellular location">
    <subcellularLocation>
        <location evidence="1">Endoplasmic reticulum membrane</location>
        <topology evidence="1">Peripheral membrane protein</topology>
    </subcellularLocation>
</comment>
<feature type="compositionally biased region" description="Low complexity" evidence="6">
    <location>
        <begin position="173"/>
        <end position="194"/>
    </location>
</feature>
<evidence type="ECO:0000256" key="2">
    <source>
        <dbReference type="ARBA" id="ARBA00023230"/>
    </source>
</evidence>
<dbReference type="CDD" id="cd01767">
    <property type="entry name" value="UBX"/>
    <property type="match status" value="1"/>
</dbReference>
<dbReference type="Pfam" id="PF00789">
    <property type="entry name" value="UBX"/>
    <property type="match status" value="1"/>
</dbReference>
<sequence length="446" mass="48588">MFFSGTLQEGIALAVSQAKAVICFVRDDGETSSRWEEEYFSDEEFAQLLATKSVLLRLPKDSQEAGFLTSFCPITKFPTVVVIKNGMLRDYIVPEISKDHFHARLRGLLDGGDASGQLATSAQNSATDPSATSTPAPAPVPEPQPASTPVEPRPEPRPSQTQTQNVHARDAARTTQRAQPSSQSTPASQSSVSRPQPPKSKHGSVPKSRQPKQESKPKEEQKPKISITKRQPTVEAIDETTEERKPSTSLPPTQYRLQVRLFDGSSIRSSFAPSQTIRRDVRPWIDSQITEGKRPYNLKHILTPQPNHTLTIAEEEQKLEELGWGSSANLVMVPISSYTEAYSSPSSSLPVRAVSSVYGLVSSAVGLATGLVGSFLPFGSGQTTPSEASPAANTPSSGNSTPRPRAPASRGPNIRTLRDQAGEQDDRQFYNGNQLNFEPRRDSDTR</sequence>
<dbReference type="InterPro" id="IPR001012">
    <property type="entry name" value="UBX_dom"/>
</dbReference>
<evidence type="ECO:0000256" key="1">
    <source>
        <dbReference type="ARBA" id="ARBA00004406"/>
    </source>
</evidence>
<feature type="compositionally biased region" description="Basic and acidic residues" evidence="6">
    <location>
        <begin position="416"/>
        <end position="428"/>
    </location>
</feature>
<evidence type="ECO:0000256" key="4">
    <source>
        <dbReference type="ARBA" id="ARBA00041575"/>
    </source>
</evidence>
<dbReference type="GO" id="GO:0005789">
    <property type="term" value="C:endoplasmic reticulum membrane"/>
    <property type="evidence" value="ECO:0007669"/>
    <property type="project" value="UniProtKB-SubCell"/>
</dbReference>
<evidence type="ECO:0000313" key="9">
    <source>
        <dbReference type="Proteomes" id="UP000452235"/>
    </source>
</evidence>
<comment type="function">
    <text evidence="5">Involved in endoplasmic reticulum-associated protein degradation (ERAD). Acts as a platform to recruit both UBQLN1 and VCP to the ER during ERAD.</text>
</comment>
<evidence type="ECO:0000256" key="3">
    <source>
        <dbReference type="ARBA" id="ARBA00038812"/>
    </source>
</evidence>
<accession>A0A5M3ZD73</accession>
<comment type="caution">
    <text evidence="8">The sequence shown here is derived from an EMBL/GenBank/DDBJ whole genome shotgun (WGS) entry which is preliminary data.</text>
</comment>
<dbReference type="Pfam" id="PF23187">
    <property type="entry name" value="UBX7_N"/>
    <property type="match status" value="1"/>
</dbReference>
<feature type="compositionally biased region" description="Basic and acidic residues" evidence="6">
    <location>
        <begin position="211"/>
        <end position="223"/>
    </location>
</feature>
<keyword evidence="2" id="KW-0834">Unfolded protein response</keyword>
<feature type="compositionally biased region" description="Polar residues" evidence="6">
    <location>
        <begin position="381"/>
        <end position="402"/>
    </location>
</feature>
<dbReference type="SUPFAM" id="SSF54236">
    <property type="entry name" value="Ubiquitin-like"/>
    <property type="match status" value="1"/>
</dbReference>
<dbReference type="OrthoDB" id="2445133at2759"/>
<reference evidence="8 9" key="1">
    <citation type="submission" date="2020-01" db="EMBL/GenBank/DDBJ databases">
        <title>Aspergillus terreus IFO 6365 whole genome shotgun sequence.</title>
        <authorList>
            <person name="Kanamasa S."/>
            <person name="Takahashi H."/>
        </authorList>
    </citation>
    <scope>NUCLEOTIDE SEQUENCE [LARGE SCALE GENOMIC DNA]</scope>
    <source>
        <strain evidence="8 9">IFO 6365</strain>
    </source>
</reference>
<dbReference type="GO" id="GO:0036503">
    <property type="term" value="P:ERAD pathway"/>
    <property type="evidence" value="ECO:0007669"/>
    <property type="project" value="TreeGrafter"/>
</dbReference>
<dbReference type="PANTHER" id="PTHR46424:SF1">
    <property type="entry name" value="UBX DOMAIN-CONTAINING PROTEIN 4"/>
    <property type="match status" value="1"/>
</dbReference>
<keyword evidence="9" id="KW-1185">Reference proteome</keyword>
<dbReference type="Gene3D" id="3.40.30.10">
    <property type="entry name" value="Glutaredoxin"/>
    <property type="match status" value="1"/>
</dbReference>
<name>A0A5M3ZD73_ASPTE</name>
<dbReference type="Gene3D" id="3.10.20.90">
    <property type="entry name" value="Phosphatidylinositol 3-kinase Catalytic Subunit, Chain A, domain 1"/>
    <property type="match status" value="1"/>
</dbReference>
<dbReference type="PROSITE" id="PS50033">
    <property type="entry name" value="UBX"/>
    <property type="match status" value="1"/>
</dbReference>
<evidence type="ECO:0000256" key="5">
    <source>
        <dbReference type="ARBA" id="ARBA00046062"/>
    </source>
</evidence>
<feature type="domain" description="UBX" evidence="7">
    <location>
        <begin position="256"/>
        <end position="332"/>
    </location>
</feature>
<dbReference type="InterPro" id="IPR036249">
    <property type="entry name" value="Thioredoxin-like_sf"/>
</dbReference>
<dbReference type="SUPFAM" id="SSF52833">
    <property type="entry name" value="Thioredoxin-like"/>
    <property type="match status" value="1"/>
</dbReference>
<proteinExistence type="predicted"/>
<feature type="compositionally biased region" description="Pro residues" evidence="6">
    <location>
        <begin position="136"/>
        <end position="146"/>
    </location>
</feature>
<evidence type="ECO:0000313" key="8">
    <source>
        <dbReference type="EMBL" id="GFF19557.1"/>
    </source>
</evidence>
<dbReference type="GO" id="GO:0006986">
    <property type="term" value="P:response to unfolded protein"/>
    <property type="evidence" value="ECO:0007669"/>
    <property type="project" value="UniProtKB-KW"/>
</dbReference>
<dbReference type="AlphaFoldDB" id="A0A5M3ZD73"/>
<gene>
    <name evidence="8" type="ORF">ATEIFO6365_0010033000</name>
</gene>
<protein>
    <recommendedName>
        <fullName evidence="4">UBX domain-containing protein 2</fullName>
    </recommendedName>
</protein>
<organism evidence="8 9">
    <name type="scientific">Aspergillus terreus</name>
    <dbReference type="NCBI Taxonomy" id="33178"/>
    <lineage>
        <taxon>Eukaryota</taxon>
        <taxon>Fungi</taxon>
        <taxon>Dikarya</taxon>
        <taxon>Ascomycota</taxon>
        <taxon>Pezizomycotina</taxon>
        <taxon>Eurotiomycetes</taxon>
        <taxon>Eurotiomycetidae</taxon>
        <taxon>Eurotiales</taxon>
        <taxon>Aspergillaceae</taxon>
        <taxon>Aspergillus</taxon>
        <taxon>Aspergillus subgen. Circumdati</taxon>
    </lineage>
</organism>
<evidence type="ECO:0000256" key="6">
    <source>
        <dbReference type="SAM" id="MobiDB-lite"/>
    </source>
</evidence>
<feature type="region of interest" description="Disordered" evidence="6">
    <location>
        <begin position="114"/>
        <end position="255"/>
    </location>
</feature>
<dbReference type="Proteomes" id="UP000452235">
    <property type="component" value="Unassembled WGS sequence"/>
</dbReference>
<evidence type="ECO:0000259" key="7">
    <source>
        <dbReference type="PROSITE" id="PS50033"/>
    </source>
</evidence>
<dbReference type="VEuPathDB" id="FungiDB:ATEG_08793"/>
<feature type="region of interest" description="Disordered" evidence="6">
    <location>
        <begin position="381"/>
        <end position="446"/>
    </location>
</feature>
<feature type="compositionally biased region" description="Low complexity" evidence="6">
    <location>
        <begin position="125"/>
        <end position="135"/>
    </location>
</feature>
<comment type="subunit">
    <text evidence="3">Directly interacts with VCP. Interacts with UBQLN1. Forms a complex with VCP and UBQLN1.</text>
</comment>
<dbReference type="InterPro" id="IPR029071">
    <property type="entry name" value="Ubiquitin-like_domsf"/>
</dbReference>
<dbReference type="EMBL" id="BLJY01000010">
    <property type="protein sequence ID" value="GFF19557.1"/>
    <property type="molecule type" value="Genomic_DNA"/>
</dbReference>